<reference evidence="1" key="1">
    <citation type="submission" date="2022-12" db="EMBL/GenBank/DDBJ databases">
        <title>Genome Sequence of Lasiodiplodia mahajangana.</title>
        <authorList>
            <person name="Buettner E."/>
        </authorList>
    </citation>
    <scope>NUCLEOTIDE SEQUENCE</scope>
    <source>
        <strain evidence="1">VT137</strain>
    </source>
</reference>
<protein>
    <submittedName>
        <fullName evidence="1">Uncharacterized protein</fullName>
    </submittedName>
</protein>
<dbReference type="EMBL" id="JAPUUL010001678">
    <property type="protein sequence ID" value="KAJ8126832.1"/>
    <property type="molecule type" value="Genomic_DNA"/>
</dbReference>
<accession>A0ACC2JH33</accession>
<dbReference type="Proteomes" id="UP001153332">
    <property type="component" value="Unassembled WGS sequence"/>
</dbReference>
<name>A0ACC2JH33_9PEZI</name>
<comment type="caution">
    <text evidence="1">The sequence shown here is derived from an EMBL/GenBank/DDBJ whole genome shotgun (WGS) entry which is preliminary data.</text>
</comment>
<organism evidence="1 2">
    <name type="scientific">Lasiodiplodia mahajangana</name>
    <dbReference type="NCBI Taxonomy" id="1108764"/>
    <lineage>
        <taxon>Eukaryota</taxon>
        <taxon>Fungi</taxon>
        <taxon>Dikarya</taxon>
        <taxon>Ascomycota</taxon>
        <taxon>Pezizomycotina</taxon>
        <taxon>Dothideomycetes</taxon>
        <taxon>Dothideomycetes incertae sedis</taxon>
        <taxon>Botryosphaeriales</taxon>
        <taxon>Botryosphaeriaceae</taxon>
        <taxon>Lasiodiplodia</taxon>
    </lineage>
</organism>
<proteinExistence type="predicted"/>
<evidence type="ECO:0000313" key="2">
    <source>
        <dbReference type="Proteomes" id="UP001153332"/>
    </source>
</evidence>
<evidence type="ECO:0000313" key="1">
    <source>
        <dbReference type="EMBL" id="KAJ8126832.1"/>
    </source>
</evidence>
<keyword evidence="2" id="KW-1185">Reference proteome</keyword>
<gene>
    <name evidence="1" type="ORF">O1611_g6807</name>
</gene>
<sequence length="746" mass="84647">MAKSLLKDLMIDLGLGVAEIAGIRGAETILPEKYDFGEEHYEKKKSRSSNSREPAKAFTYSADAAKTGRDRNIRLLELLPGRPSDDIRCVLTTHPLLPGVVKYEALSYVWGDPDVTKPISVNGDSLQVTVNLRSALRHLRRTNKSRILWVDAICIDQSDPDERAYQVSFMGDIYRSAKRVIIWLGQSDHHTKNIFALLGALEEEAMQAKMSPIEPDDGEVTGKVKMRVKQGSEIYDLLNNGWFQRSWTGKGPRSDTDIAAITYTDSANFVALVQEILSARDALVVCGWESISWDIFSEAIMYVSEQEKMAPLIQHFGPHRRDFDELYSLQKASEFLRQPHEAHKQLLELLTRFCGRFATDKRDKIYAFLGLVTNAEELRITTDYRISVEELYKNVAAELITQSRSLALLRFLPLNDDSSESSLPSWAPSWGDIYEGLLPFNEDHERSSKTASDGTNHLSDIQISEDRTVLTVSGYVCDEITEITEYLPSAMDDDDDSLEVESDSDSGFLGATRDFINEIYKLMAPLEVLVQWEAFAGLPAKDADEDVTKQALVDRYWQTLCAGALLPEGKAETEAAFWKWYHTMDSVRNKKRGWYKHSSSITNLMALLRHVRAIWSGFARFERLLGVAFYRRLAKTKAGRLALVPRTTCVGDGIMQCRVSDFPLVIRKMKNEETWSVAPVTGNQVYGLRQWIWTTSCPGYPVLVACISGLDEFMQQDTVALWRWQNLVNRIWRAKYAHRLSQLVRS</sequence>